<dbReference type="KEGG" id="pmq:PM3016_5035"/>
<dbReference type="SMART" id="SM00448">
    <property type="entry name" value="REC"/>
    <property type="match status" value="1"/>
</dbReference>
<proteinExistence type="predicted"/>
<keyword evidence="2" id="KW-0238">DNA-binding</keyword>
<keyword evidence="1" id="KW-0805">Transcription regulation</keyword>
<dbReference type="PRINTS" id="PR00032">
    <property type="entry name" value="HTHARAC"/>
</dbReference>
<dbReference type="SMART" id="SM00342">
    <property type="entry name" value="HTH_ARAC"/>
    <property type="match status" value="1"/>
</dbReference>
<name>H6NN87_9BACL</name>
<evidence type="ECO:0000259" key="5">
    <source>
        <dbReference type="PROSITE" id="PS01124"/>
    </source>
</evidence>
<evidence type="ECO:0000259" key="6">
    <source>
        <dbReference type="PROSITE" id="PS50110"/>
    </source>
</evidence>
<sequence>MRTLMIVDDEKNIRLGLSAMISREFPEKYRIELACDGAEALAKLEGGGTDLLITDIRMPKMDGIALMKRIREMDRRPLLLVLSGHDDFAYAKEAIQCEVKGYLLKPIVREELFAALRRLEGELRRQEELSSRLAAGSGRFDALRASQLAYILLHPGMEESEVRERLESVGAGGFGPGWAAGVLRFPAAERPQRLEEAVSRLERLLPEGGAEVLRRVPVLLDKDRNLVLLGEGAEVGRLLEEALAGGSASGLRAGLSFCRKEGLPLRQIYLEALSAMRSGFLYAGGGVRRYEAPPSSGTAAVPLELIRRLSNLLGTRRSTEVRALLSQLLDPGKARASGVAYVEAVSRSLNELVFDQVFHAYGEESVEILRLYKKAGSIDHFDQYHEYVHSVEQLTELLDQYIASIRAVHADHKEIKRAVQYIEENYAKNLNMAMVSNHVSLSYTYFSQAFKEYTGENFVGYLKKVRIRRAKELLEREDGRIYEIAEQVGFENTKQFNRVFKEMEGITPMEYRSKRSLIS</sequence>
<organism evidence="7 8">
    <name type="scientific">Paenibacillus mucilaginosus 3016</name>
    <dbReference type="NCBI Taxonomy" id="1116391"/>
    <lineage>
        <taxon>Bacteria</taxon>
        <taxon>Bacillati</taxon>
        <taxon>Bacillota</taxon>
        <taxon>Bacilli</taxon>
        <taxon>Bacillales</taxon>
        <taxon>Paenibacillaceae</taxon>
        <taxon>Paenibacillus</taxon>
    </lineage>
</organism>
<dbReference type="InterPro" id="IPR020449">
    <property type="entry name" value="Tscrpt_reg_AraC-type_HTH"/>
</dbReference>
<dbReference type="PROSITE" id="PS50110">
    <property type="entry name" value="RESPONSE_REGULATORY"/>
    <property type="match status" value="1"/>
</dbReference>
<dbReference type="Proteomes" id="UP000007523">
    <property type="component" value="Chromosome"/>
</dbReference>
<accession>H6NN87</accession>
<dbReference type="SUPFAM" id="SSF52172">
    <property type="entry name" value="CheY-like"/>
    <property type="match status" value="1"/>
</dbReference>
<gene>
    <name evidence="7" type="ORF">PM3016_5035</name>
</gene>
<keyword evidence="8" id="KW-1185">Reference proteome</keyword>
<dbReference type="RefSeq" id="WP_014371375.1">
    <property type="nucleotide sequence ID" value="NC_016935.1"/>
</dbReference>
<dbReference type="STRING" id="1116391.PM3016_5035"/>
<dbReference type="PANTHER" id="PTHR43280:SF10">
    <property type="entry name" value="REGULATORY PROTEIN POCR"/>
    <property type="match status" value="1"/>
</dbReference>
<keyword evidence="3" id="KW-0804">Transcription</keyword>
<dbReference type="Pfam" id="PF00072">
    <property type="entry name" value="Response_reg"/>
    <property type="match status" value="1"/>
</dbReference>
<dbReference type="CDD" id="cd17536">
    <property type="entry name" value="REC_YesN-like"/>
    <property type="match status" value="1"/>
</dbReference>
<dbReference type="Gene3D" id="1.10.10.60">
    <property type="entry name" value="Homeodomain-like"/>
    <property type="match status" value="2"/>
</dbReference>
<dbReference type="GO" id="GO:0000160">
    <property type="term" value="P:phosphorelay signal transduction system"/>
    <property type="evidence" value="ECO:0007669"/>
    <property type="project" value="InterPro"/>
</dbReference>
<dbReference type="SUPFAM" id="SSF46689">
    <property type="entry name" value="Homeodomain-like"/>
    <property type="match status" value="2"/>
</dbReference>
<dbReference type="PROSITE" id="PS01124">
    <property type="entry name" value="HTH_ARAC_FAMILY_2"/>
    <property type="match status" value="1"/>
</dbReference>
<dbReference type="GO" id="GO:0003700">
    <property type="term" value="F:DNA-binding transcription factor activity"/>
    <property type="evidence" value="ECO:0007669"/>
    <property type="project" value="InterPro"/>
</dbReference>
<dbReference type="EMBL" id="CP003235">
    <property type="protein sequence ID" value="AFC31763.1"/>
    <property type="molecule type" value="Genomic_DNA"/>
</dbReference>
<feature type="domain" description="HTH araC/xylS-type" evidence="5">
    <location>
        <begin position="416"/>
        <end position="514"/>
    </location>
</feature>
<dbReference type="PROSITE" id="PS00041">
    <property type="entry name" value="HTH_ARAC_FAMILY_1"/>
    <property type="match status" value="1"/>
</dbReference>
<feature type="modified residue" description="4-aspartylphosphate" evidence="4">
    <location>
        <position position="55"/>
    </location>
</feature>
<evidence type="ECO:0000256" key="1">
    <source>
        <dbReference type="ARBA" id="ARBA00023015"/>
    </source>
</evidence>
<reference evidence="7 8" key="1">
    <citation type="journal article" date="2012" name="J. Bacteriol.">
        <title>Complete Genome Sequence of Paenibacillus mucilaginosus 3016, a Bacterium Functional as Microbial Fertilizer.</title>
        <authorList>
            <person name="Ma M."/>
            <person name="Wang Z."/>
            <person name="Li L."/>
            <person name="Jiang X."/>
            <person name="Guan D."/>
            <person name="Cao F."/>
            <person name="Chen H."/>
            <person name="Wang X."/>
            <person name="Shen D."/>
            <person name="Du B."/>
            <person name="Li J."/>
        </authorList>
    </citation>
    <scope>NUCLEOTIDE SEQUENCE [LARGE SCALE GENOMIC DNA]</scope>
    <source>
        <strain evidence="7 8">3016</strain>
    </source>
</reference>
<dbReference type="InterPro" id="IPR001789">
    <property type="entry name" value="Sig_transdc_resp-reg_receiver"/>
</dbReference>
<dbReference type="AlphaFoldDB" id="H6NN87"/>
<evidence type="ECO:0000256" key="3">
    <source>
        <dbReference type="ARBA" id="ARBA00023163"/>
    </source>
</evidence>
<dbReference type="Pfam" id="PF12833">
    <property type="entry name" value="HTH_18"/>
    <property type="match status" value="1"/>
</dbReference>
<evidence type="ECO:0000313" key="7">
    <source>
        <dbReference type="EMBL" id="AFC31763.1"/>
    </source>
</evidence>
<keyword evidence="4" id="KW-0597">Phosphoprotein</keyword>
<dbReference type="InterPro" id="IPR011006">
    <property type="entry name" value="CheY-like_superfamily"/>
</dbReference>
<protein>
    <submittedName>
        <fullName evidence="7">Response regulator receiver domain protein</fullName>
    </submittedName>
</protein>
<dbReference type="Gene3D" id="3.40.50.2300">
    <property type="match status" value="1"/>
</dbReference>
<dbReference type="PANTHER" id="PTHR43280">
    <property type="entry name" value="ARAC-FAMILY TRANSCRIPTIONAL REGULATOR"/>
    <property type="match status" value="1"/>
</dbReference>
<dbReference type="InterPro" id="IPR018062">
    <property type="entry name" value="HTH_AraC-typ_CS"/>
</dbReference>
<evidence type="ECO:0000313" key="8">
    <source>
        <dbReference type="Proteomes" id="UP000007523"/>
    </source>
</evidence>
<feature type="domain" description="Response regulatory" evidence="6">
    <location>
        <begin position="3"/>
        <end position="120"/>
    </location>
</feature>
<dbReference type="GO" id="GO:0043565">
    <property type="term" value="F:sequence-specific DNA binding"/>
    <property type="evidence" value="ECO:0007669"/>
    <property type="project" value="InterPro"/>
</dbReference>
<evidence type="ECO:0000256" key="4">
    <source>
        <dbReference type="PROSITE-ProRule" id="PRU00169"/>
    </source>
</evidence>
<dbReference type="InterPro" id="IPR009057">
    <property type="entry name" value="Homeodomain-like_sf"/>
</dbReference>
<evidence type="ECO:0000256" key="2">
    <source>
        <dbReference type="ARBA" id="ARBA00023125"/>
    </source>
</evidence>
<dbReference type="InterPro" id="IPR018060">
    <property type="entry name" value="HTH_AraC"/>
</dbReference>
<dbReference type="HOGENOM" id="CLU_000445_5_0_9"/>